<dbReference type="PANTHER" id="PTHR35337:SF1">
    <property type="entry name" value="SLR1478 PROTEIN"/>
    <property type="match status" value="1"/>
</dbReference>
<evidence type="ECO:0000313" key="3">
    <source>
        <dbReference type="Proteomes" id="UP000070341"/>
    </source>
</evidence>
<gene>
    <name evidence="2" type="ORF">AKJ40_02100</name>
</gene>
<reference evidence="2 3" key="1">
    <citation type="journal article" date="2016" name="Sci. Rep.">
        <title>Metabolic traits of an uncultured archaeal lineage -MSBL1- from brine pools of the Red Sea.</title>
        <authorList>
            <person name="Mwirichia R."/>
            <person name="Alam I."/>
            <person name="Rashid M."/>
            <person name="Vinu M."/>
            <person name="Ba-Alawi W."/>
            <person name="Anthony Kamau A."/>
            <person name="Kamanda Ngugi D."/>
            <person name="Goker M."/>
            <person name="Klenk H.P."/>
            <person name="Bajic V."/>
            <person name="Stingl U."/>
        </authorList>
    </citation>
    <scope>NUCLEOTIDE SEQUENCE [LARGE SCALE GENOMIC DNA]</scope>
    <source>
        <strain evidence="2">SCGC-AAA259M10</strain>
    </source>
</reference>
<sequence>MLKEYVTSLRWYLALSSTLFLIMSILGYFFGGEFSYLWESLQETFEGFIDLHPLFLLVFIFVNNSIASIVSILLGVILGIVPLLASAVNGLIIGLVGFHILQTEGLKFFVLGIMPHGVIELPMFLLSTAIGIRIGVEAIKKILGKESAVKKRLKNDLEFYAVRILPLLFLAALIEIFITPSILLMI</sequence>
<feature type="transmembrane region" description="Helical" evidence="1">
    <location>
        <begin position="81"/>
        <end position="101"/>
    </location>
</feature>
<evidence type="ECO:0000313" key="2">
    <source>
        <dbReference type="EMBL" id="KXA99968.1"/>
    </source>
</evidence>
<keyword evidence="1" id="KW-1133">Transmembrane helix</keyword>
<accession>A0A133V0J7</accession>
<dbReference type="PANTHER" id="PTHR35337">
    <property type="entry name" value="SLR1478 PROTEIN"/>
    <property type="match status" value="1"/>
</dbReference>
<evidence type="ECO:0000256" key="1">
    <source>
        <dbReference type="SAM" id="Phobius"/>
    </source>
</evidence>
<dbReference type="AlphaFoldDB" id="A0A133V0J7"/>
<feature type="transmembrane region" description="Helical" evidence="1">
    <location>
        <begin position="12"/>
        <end position="31"/>
    </location>
</feature>
<dbReference type="Pfam" id="PF01944">
    <property type="entry name" value="SpoIIM"/>
    <property type="match status" value="1"/>
</dbReference>
<name>A0A133V0J7_9EURY</name>
<evidence type="ECO:0008006" key="4">
    <source>
        <dbReference type="Google" id="ProtNLM"/>
    </source>
</evidence>
<dbReference type="EMBL" id="LHXU01000024">
    <property type="protein sequence ID" value="KXA99968.1"/>
    <property type="molecule type" value="Genomic_DNA"/>
</dbReference>
<dbReference type="InterPro" id="IPR002798">
    <property type="entry name" value="SpoIIM-like"/>
</dbReference>
<organism evidence="2 3">
    <name type="scientific">candidate division MSBL1 archaeon SCGC-AAA259M10</name>
    <dbReference type="NCBI Taxonomy" id="1698270"/>
    <lineage>
        <taxon>Archaea</taxon>
        <taxon>Methanobacteriati</taxon>
        <taxon>Methanobacteriota</taxon>
        <taxon>candidate division MSBL1</taxon>
    </lineage>
</organism>
<protein>
    <recommendedName>
        <fullName evidence="4">Stage II sporulation protein M</fullName>
    </recommendedName>
</protein>
<keyword evidence="1" id="KW-0472">Membrane</keyword>
<feature type="transmembrane region" description="Helical" evidence="1">
    <location>
        <begin position="160"/>
        <end position="183"/>
    </location>
</feature>
<feature type="transmembrane region" description="Helical" evidence="1">
    <location>
        <begin position="51"/>
        <end position="74"/>
    </location>
</feature>
<keyword evidence="3" id="KW-1185">Reference proteome</keyword>
<feature type="transmembrane region" description="Helical" evidence="1">
    <location>
        <begin position="121"/>
        <end position="139"/>
    </location>
</feature>
<proteinExistence type="predicted"/>
<keyword evidence="1" id="KW-0812">Transmembrane</keyword>
<comment type="caution">
    <text evidence="2">The sequence shown here is derived from an EMBL/GenBank/DDBJ whole genome shotgun (WGS) entry which is preliminary data.</text>
</comment>
<dbReference type="Proteomes" id="UP000070341">
    <property type="component" value="Unassembled WGS sequence"/>
</dbReference>